<evidence type="ECO:0000313" key="3">
    <source>
        <dbReference type="Proteomes" id="UP000241421"/>
    </source>
</evidence>
<feature type="compositionally biased region" description="Low complexity" evidence="1">
    <location>
        <begin position="240"/>
        <end position="259"/>
    </location>
</feature>
<accession>A0A2U2I4U4</accession>
<name>A0A2U2I4U4_9BURK</name>
<evidence type="ECO:0000313" key="2">
    <source>
        <dbReference type="EMBL" id="PWF54625.1"/>
    </source>
</evidence>
<dbReference type="OrthoDB" id="9793440at2"/>
<protein>
    <submittedName>
        <fullName evidence="2">DUF2334 domain-containing protein</fullName>
    </submittedName>
</protein>
<dbReference type="SUPFAM" id="SSF88713">
    <property type="entry name" value="Glycoside hydrolase/deacetylase"/>
    <property type="match status" value="1"/>
</dbReference>
<dbReference type="Proteomes" id="UP000241421">
    <property type="component" value="Unassembled WGS sequence"/>
</dbReference>
<proteinExistence type="predicted"/>
<dbReference type="InterPro" id="IPR018763">
    <property type="entry name" value="DUF2334"/>
</dbReference>
<gene>
    <name evidence="2" type="ORF">C7C56_006080</name>
</gene>
<keyword evidence="3" id="KW-1185">Reference proteome</keyword>
<reference evidence="2 3" key="1">
    <citation type="submission" date="2018-04" db="EMBL/GenBank/DDBJ databases">
        <title>Massilia violaceinigra sp. nov., a novel purple-pigmented bacterium isolated from Tianshan glacier, Xinjiang, China.</title>
        <authorList>
            <person name="Wang H."/>
        </authorList>
    </citation>
    <scope>NUCLEOTIDE SEQUENCE [LARGE SCALE GENOMIC DNA]</scope>
    <source>
        <strain evidence="2 3">B448-2</strain>
    </source>
</reference>
<comment type="caution">
    <text evidence="2">The sequence shown here is derived from an EMBL/GenBank/DDBJ whole genome shotgun (WGS) entry which is preliminary data.</text>
</comment>
<dbReference type="Pfam" id="PF10096">
    <property type="entry name" value="DUF2334"/>
    <property type="match status" value="1"/>
</dbReference>
<sequence>MCVSIHDVAPANWSDCLRLLRAVREVADIPLTWLVVPHFHGSEVRAPACDEMLAAVLGEGHELALHGYTHLDTPPLRASPYARFMRTVYTQGEGEFAALDTAEAGRRLGLGLAWFARRNWPVSGFVAPAWLLGKQAWRAVEASPFDYTTTMSRFHLLPTRRSVFSPSLVYAARNGAGRRLSPPCARLLAAALAPMPLIRLSLHPRDARHPALLRHAQGLIERLLSARTPMTKAAFARRLSGAATSPTSTAPSPHQSPSANVHSRHSSADSRNVPYPPWYSG</sequence>
<dbReference type="GO" id="GO:0005975">
    <property type="term" value="P:carbohydrate metabolic process"/>
    <property type="evidence" value="ECO:0007669"/>
    <property type="project" value="InterPro"/>
</dbReference>
<dbReference type="AlphaFoldDB" id="A0A2U2I4U4"/>
<feature type="region of interest" description="Disordered" evidence="1">
    <location>
        <begin position="239"/>
        <end position="281"/>
    </location>
</feature>
<dbReference type="Gene3D" id="3.20.20.370">
    <property type="entry name" value="Glycoside hydrolase/deacetylase"/>
    <property type="match status" value="1"/>
</dbReference>
<organism evidence="2 3">
    <name type="scientific">Massilia glaciei</name>
    <dbReference type="NCBI Taxonomy" id="1524097"/>
    <lineage>
        <taxon>Bacteria</taxon>
        <taxon>Pseudomonadati</taxon>
        <taxon>Pseudomonadota</taxon>
        <taxon>Betaproteobacteria</taxon>
        <taxon>Burkholderiales</taxon>
        <taxon>Oxalobacteraceae</taxon>
        <taxon>Telluria group</taxon>
        <taxon>Massilia</taxon>
    </lineage>
</organism>
<dbReference type="EMBL" id="PXWF02000080">
    <property type="protein sequence ID" value="PWF54625.1"/>
    <property type="molecule type" value="Genomic_DNA"/>
</dbReference>
<dbReference type="CDD" id="cd11374">
    <property type="entry name" value="CE4_u10"/>
    <property type="match status" value="1"/>
</dbReference>
<evidence type="ECO:0000256" key="1">
    <source>
        <dbReference type="SAM" id="MobiDB-lite"/>
    </source>
</evidence>
<dbReference type="InterPro" id="IPR011330">
    <property type="entry name" value="Glyco_hydro/deAcase_b/a-brl"/>
</dbReference>